<dbReference type="Proteomes" id="UP000707451">
    <property type="component" value="Unassembled WGS sequence"/>
</dbReference>
<reference evidence="1" key="1">
    <citation type="submission" date="2021-06" db="EMBL/GenBank/DDBJ databases">
        <title>Genome Sequence of Mortierella hyaline Strain SCG-10, a Cold-Adapted, Nitrate-Reducing Fungus Isolated from Soil in Minnesota, USA.</title>
        <authorList>
            <person name="Aldossari N."/>
        </authorList>
    </citation>
    <scope>NUCLEOTIDE SEQUENCE</scope>
    <source>
        <strain evidence="1">SCG-10</strain>
    </source>
</reference>
<name>A0A9P7XXN6_9FUNG</name>
<gene>
    <name evidence="1" type="ORF">KI688_010796</name>
</gene>
<dbReference type="EMBL" id="JAHRHY010000006">
    <property type="protein sequence ID" value="KAG9068523.1"/>
    <property type="molecule type" value="Genomic_DNA"/>
</dbReference>
<dbReference type="AlphaFoldDB" id="A0A9P7XXN6"/>
<evidence type="ECO:0000313" key="1">
    <source>
        <dbReference type="EMBL" id="KAG9068523.1"/>
    </source>
</evidence>
<comment type="caution">
    <text evidence="1">The sequence shown here is derived from an EMBL/GenBank/DDBJ whole genome shotgun (WGS) entry which is preliminary data.</text>
</comment>
<proteinExistence type="predicted"/>
<keyword evidence="2" id="KW-1185">Reference proteome</keyword>
<organism evidence="1 2">
    <name type="scientific">Linnemannia hyalina</name>
    <dbReference type="NCBI Taxonomy" id="64524"/>
    <lineage>
        <taxon>Eukaryota</taxon>
        <taxon>Fungi</taxon>
        <taxon>Fungi incertae sedis</taxon>
        <taxon>Mucoromycota</taxon>
        <taxon>Mortierellomycotina</taxon>
        <taxon>Mortierellomycetes</taxon>
        <taxon>Mortierellales</taxon>
        <taxon>Mortierellaceae</taxon>
        <taxon>Linnemannia</taxon>
    </lineage>
</organism>
<dbReference type="OrthoDB" id="2448738at2759"/>
<protein>
    <submittedName>
        <fullName evidence="1">Uncharacterized protein</fullName>
    </submittedName>
</protein>
<evidence type="ECO:0000313" key="2">
    <source>
        <dbReference type="Proteomes" id="UP000707451"/>
    </source>
</evidence>
<accession>A0A9P7XXN6</accession>
<sequence length="263" mass="29626">MPTGRNTSITDAAAIGPTIATAISPTVTAAMSSFQRVFDIPEVVDLLISQLNKPEVSILPRTNKTIRRHCTPWLYKAPDFRHDIESMGWRGNNDREQDHDGLGVSSDGLMGMPRRQELLVNLETLALWGLSDHAYVSNILSILGHCPNIVKLATFDTDNEQTASIIAGAKHFARLERLYLQVGRLTQLRILQLLMVKLDGEYQLEGTSTKVEQGIWNHLAGLKKLERIAGSIDIDNVETKVTSEWRKAVWMYEYWPRLQTAYL</sequence>